<keyword evidence="1" id="KW-0805">Transcription regulation</keyword>
<accession>A0A1L9PF33</accession>
<dbReference type="GO" id="GO:0045944">
    <property type="term" value="P:positive regulation of transcription by RNA polymerase II"/>
    <property type="evidence" value="ECO:0007669"/>
    <property type="project" value="TreeGrafter"/>
</dbReference>
<dbReference type="InterPro" id="IPR001138">
    <property type="entry name" value="Zn2Cys6_DnaBD"/>
</dbReference>
<dbReference type="STRING" id="1036611.A0A1L9PF33"/>
<dbReference type="OrthoDB" id="4475584at2759"/>
<evidence type="ECO:0000256" key="3">
    <source>
        <dbReference type="ARBA" id="ARBA00023242"/>
    </source>
</evidence>
<dbReference type="GeneID" id="63732591"/>
<sequence>MTVMRAPRRSSRDAERGVCDVGSGGGNVSDERKPRCQNCIDKNFDCNYGMQVTFLPKNSITVAAGELQPPAVDRSANYNKIQFVNEDPLSIDNLVGLSEETQLSSPTSTISTTPLLLSPPRKSIIPAEESRRRHSASVSIAERERETHRDSTPRFHDTNQTHRDPQLRTALAPWELDNRNHHHISSPNANPPGPLEPPVRPNTFSANDEFAVRGLLALGTQSGPGPDNDSIPGPVTTIPDPSEKAGMGTTAADTPSRTIGGGGNGNGPNGISPSFIDGILGVSTPTAMHSSVLNFDIGNGTPNPNLHPNLYSNTNPDPEGSETWKMKLLQHYRYHVAPWLDIHDLTHSFGITALQIAVNSSSERLLPALLGLSEACLRTQRGRVYSHAYGPQAVHFDDTATYSEPPSTNPDVDVHDDSTESVLLRVFEELRGLVSDVTKDWARGRDGYDYGYPEYRPLQSIVHRAYGMDMDAAVYWVFLRMDIGKSLANNTPLRVPLPSLPISSLALLCRTESTPERVGHYAQVLLWLCGKALLTYHQDSNTHQAPGTDSWLQIFEELNQWNYLRPQEFQPMVELSNDGGAEDHALGLNSGSEFPMLLFTNGAGALCNQLYHTAMLFMLECKPRTTALLNQSHPQYSPVLSPIWHAQRVCGIALNNDRRECWDPCLLASFLVAARHMTHESQQVEIVHGFDRIQALTGWSVGEYLTQLREEWSYLDGC</sequence>
<feature type="compositionally biased region" description="Pro residues" evidence="4">
    <location>
        <begin position="189"/>
        <end position="200"/>
    </location>
</feature>
<dbReference type="RefSeq" id="XP_040665903.1">
    <property type="nucleotide sequence ID" value="XM_040817080.1"/>
</dbReference>
<dbReference type="Proteomes" id="UP000184073">
    <property type="component" value="Unassembled WGS sequence"/>
</dbReference>
<dbReference type="AlphaFoldDB" id="A0A1L9PF33"/>
<keyword evidence="6" id="KW-1185">Reference proteome</keyword>
<proteinExistence type="predicted"/>
<dbReference type="EMBL" id="KV878127">
    <property type="protein sequence ID" value="OJJ00141.1"/>
    <property type="molecule type" value="Genomic_DNA"/>
</dbReference>
<dbReference type="GO" id="GO:0008270">
    <property type="term" value="F:zinc ion binding"/>
    <property type="evidence" value="ECO:0007669"/>
    <property type="project" value="InterPro"/>
</dbReference>
<feature type="region of interest" description="Disordered" evidence="4">
    <location>
        <begin position="127"/>
        <end position="166"/>
    </location>
</feature>
<reference evidence="6" key="1">
    <citation type="journal article" date="2017" name="Genome Biol.">
        <title>Comparative genomics reveals high biological diversity and specific adaptations in the industrially and medically important fungal genus Aspergillus.</title>
        <authorList>
            <person name="de Vries R.P."/>
            <person name="Riley R."/>
            <person name="Wiebenga A."/>
            <person name="Aguilar-Osorio G."/>
            <person name="Amillis S."/>
            <person name="Uchima C.A."/>
            <person name="Anderluh G."/>
            <person name="Asadollahi M."/>
            <person name="Askin M."/>
            <person name="Barry K."/>
            <person name="Battaglia E."/>
            <person name="Bayram O."/>
            <person name="Benocci T."/>
            <person name="Braus-Stromeyer S.A."/>
            <person name="Caldana C."/>
            <person name="Canovas D."/>
            <person name="Cerqueira G.C."/>
            <person name="Chen F."/>
            <person name="Chen W."/>
            <person name="Choi C."/>
            <person name="Clum A."/>
            <person name="Dos Santos R.A."/>
            <person name="Damasio A.R."/>
            <person name="Diallinas G."/>
            <person name="Emri T."/>
            <person name="Fekete E."/>
            <person name="Flipphi M."/>
            <person name="Freyberg S."/>
            <person name="Gallo A."/>
            <person name="Gournas C."/>
            <person name="Habgood R."/>
            <person name="Hainaut M."/>
            <person name="Harispe M.L."/>
            <person name="Henrissat B."/>
            <person name="Hilden K.S."/>
            <person name="Hope R."/>
            <person name="Hossain A."/>
            <person name="Karabika E."/>
            <person name="Karaffa L."/>
            <person name="Karanyi Z."/>
            <person name="Krasevec N."/>
            <person name="Kuo A."/>
            <person name="Kusch H."/>
            <person name="LaButti K."/>
            <person name="Lagendijk E.L."/>
            <person name="Lapidus A."/>
            <person name="Levasseur A."/>
            <person name="Lindquist E."/>
            <person name="Lipzen A."/>
            <person name="Logrieco A.F."/>
            <person name="MacCabe A."/>
            <person name="Maekelae M.R."/>
            <person name="Malavazi I."/>
            <person name="Melin P."/>
            <person name="Meyer V."/>
            <person name="Mielnichuk N."/>
            <person name="Miskei M."/>
            <person name="Molnar A.P."/>
            <person name="Mule G."/>
            <person name="Ngan C.Y."/>
            <person name="Orejas M."/>
            <person name="Orosz E."/>
            <person name="Ouedraogo J.P."/>
            <person name="Overkamp K.M."/>
            <person name="Park H.-S."/>
            <person name="Perrone G."/>
            <person name="Piumi F."/>
            <person name="Punt P.J."/>
            <person name="Ram A.F."/>
            <person name="Ramon A."/>
            <person name="Rauscher S."/>
            <person name="Record E."/>
            <person name="Riano-Pachon D.M."/>
            <person name="Robert V."/>
            <person name="Roehrig J."/>
            <person name="Ruller R."/>
            <person name="Salamov A."/>
            <person name="Salih N.S."/>
            <person name="Samson R.A."/>
            <person name="Sandor E."/>
            <person name="Sanguinetti M."/>
            <person name="Schuetze T."/>
            <person name="Sepcic K."/>
            <person name="Shelest E."/>
            <person name="Sherlock G."/>
            <person name="Sophianopoulou V."/>
            <person name="Squina F.M."/>
            <person name="Sun H."/>
            <person name="Susca A."/>
            <person name="Todd R.B."/>
            <person name="Tsang A."/>
            <person name="Unkles S.E."/>
            <person name="van de Wiele N."/>
            <person name="van Rossen-Uffink D."/>
            <person name="Oliveira J.V."/>
            <person name="Vesth T.C."/>
            <person name="Visser J."/>
            <person name="Yu J.-H."/>
            <person name="Zhou M."/>
            <person name="Andersen M.R."/>
            <person name="Archer D.B."/>
            <person name="Baker S.E."/>
            <person name="Benoit I."/>
            <person name="Brakhage A.A."/>
            <person name="Braus G.H."/>
            <person name="Fischer R."/>
            <person name="Frisvad J.C."/>
            <person name="Goldman G.H."/>
            <person name="Houbraken J."/>
            <person name="Oakley B."/>
            <person name="Pocsi I."/>
            <person name="Scazzocchio C."/>
            <person name="Seiboth B."/>
            <person name="vanKuyk P.A."/>
            <person name="Wortman J."/>
            <person name="Dyer P.S."/>
            <person name="Grigoriev I.V."/>
        </authorList>
    </citation>
    <scope>NUCLEOTIDE SEQUENCE [LARGE SCALE GENOMIC DNA]</scope>
    <source>
        <strain evidence="6">CBS 583.65</strain>
    </source>
</reference>
<keyword evidence="2" id="KW-0804">Transcription</keyword>
<dbReference type="PANTHER" id="PTHR37534">
    <property type="entry name" value="TRANSCRIPTIONAL ACTIVATOR PROTEIN UGA3"/>
    <property type="match status" value="1"/>
</dbReference>
<feature type="region of interest" description="Disordered" evidence="4">
    <location>
        <begin position="1"/>
        <end position="31"/>
    </location>
</feature>
<evidence type="ECO:0000313" key="6">
    <source>
        <dbReference type="Proteomes" id="UP000184073"/>
    </source>
</evidence>
<dbReference type="PANTHER" id="PTHR37534:SF24">
    <property type="entry name" value="MISCELLANEOUS ZN(II)2CYS6 TRANSCRIPTION FACTOR (EUROFUNG)-RELATED"/>
    <property type="match status" value="1"/>
</dbReference>
<name>A0A1L9PF33_ASPVE</name>
<feature type="region of interest" description="Disordered" evidence="4">
    <location>
        <begin position="239"/>
        <end position="263"/>
    </location>
</feature>
<feature type="region of interest" description="Disordered" evidence="4">
    <location>
        <begin position="179"/>
        <end position="205"/>
    </location>
</feature>
<keyword evidence="3" id="KW-0539">Nucleus</keyword>
<organism evidence="5 6">
    <name type="scientific">Aspergillus versicolor CBS 583.65</name>
    <dbReference type="NCBI Taxonomy" id="1036611"/>
    <lineage>
        <taxon>Eukaryota</taxon>
        <taxon>Fungi</taxon>
        <taxon>Dikarya</taxon>
        <taxon>Ascomycota</taxon>
        <taxon>Pezizomycotina</taxon>
        <taxon>Eurotiomycetes</taxon>
        <taxon>Eurotiomycetidae</taxon>
        <taxon>Eurotiales</taxon>
        <taxon>Aspergillaceae</taxon>
        <taxon>Aspergillus</taxon>
        <taxon>Aspergillus subgen. Nidulantes</taxon>
    </lineage>
</organism>
<evidence type="ECO:0000256" key="1">
    <source>
        <dbReference type="ARBA" id="ARBA00023015"/>
    </source>
</evidence>
<dbReference type="GO" id="GO:0000981">
    <property type="term" value="F:DNA-binding transcription factor activity, RNA polymerase II-specific"/>
    <property type="evidence" value="ECO:0007669"/>
    <property type="project" value="InterPro"/>
</dbReference>
<evidence type="ECO:0000256" key="4">
    <source>
        <dbReference type="SAM" id="MobiDB-lite"/>
    </source>
</evidence>
<dbReference type="VEuPathDB" id="FungiDB:ASPVEDRAFT_81721"/>
<evidence type="ECO:0000256" key="2">
    <source>
        <dbReference type="ARBA" id="ARBA00023163"/>
    </source>
</evidence>
<evidence type="ECO:0000313" key="5">
    <source>
        <dbReference type="EMBL" id="OJJ00141.1"/>
    </source>
</evidence>
<gene>
    <name evidence="5" type="ORF">ASPVEDRAFT_81721</name>
</gene>
<dbReference type="GO" id="GO:0000976">
    <property type="term" value="F:transcription cis-regulatory region binding"/>
    <property type="evidence" value="ECO:0007669"/>
    <property type="project" value="TreeGrafter"/>
</dbReference>
<protein>
    <recommendedName>
        <fullName evidence="7">Zn(2)-C6 fungal-type domain-containing protein</fullName>
    </recommendedName>
</protein>
<dbReference type="GO" id="GO:0005634">
    <property type="term" value="C:nucleus"/>
    <property type="evidence" value="ECO:0007669"/>
    <property type="project" value="TreeGrafter"/>
</dbReference>
<dbReference type="CDD" id="cd00067">
    <property type="entry name" value="GAL4"/>
    <property type="match status" value="1"/>
</dbReference>
<feature type="compositionally biased region" description="Basic and acidic residues" evidence="4">
    <location>
        <begin position="141"/>
        <end position="166"/>
    </location>
</feature>
<evidence type="ECO:0008006" key="7">
    <source>
        <dbReference type="Google" id="ProtNLM"/>
    </source>
</evidence>